<evidence type="ECO:0000313" key="7">
    <source>
        <dbReference type="Proteomes" id="UP000014760"/>
    </source>
</evidence>
<keyword evidence="3" id="KW-0812">Transmembrane</keyword>
<dbReference type="PROSITE" id="PS50228">
    <property type="entry name" value="SUEL_LECTIN"/>
    <property type="match status" value="1"/>
</dbReference>
<dbReference type="InterPro" id="IPR035914">
    <property type="entry name" value="Sperma_CUB_dom_sf"/>
</dbReference>
<dbReference type="GO" id="GO:0030246">
    <property type="term" value="F:carbohydrate binding"/>
    <property type="evidence" value="ECO:0007669"/>
    <property type="project" value="InterPro"/>
</dbReference>
<dbReference type="OrthoDB" id="1100386at2759"/>
<dbReference type="EnsemblMetazoa" id="CapteT219462">
    <property type="protein sequence ID" value="CapteP219462"/>
    <property type="gene ID" value="CapteG219462"/>
</dbReference>
<evidence type="ECO:0000256" key="1">
    <source>
        <dbReference type="ARBA" id="ARBA00023157"/>
    </source>
</evidence>
<dbReference type="EMBL" id="AMQN01000084">
    <property type="status" value="NOT_ANNOTATED_CDS"/>
    <property type="molecule type" value="Genomic_DNA"/>
</dbReference>
<protein>
    <recommendedName>
        <fullName evidence="8">SUEL-type lectin domain-containing protein</fullName>
    </recommendedName>
</protein>
<proteinExistence type="predicted"/>
<dbReference type="InterPro" id="IPR000922">
    <property type="entry name" value="Lectin_gal-bd_dom"/>
</dbReference>
<evidence type="ECO:0000259" key="4">
    <source>
        <dbReference type="PROSITE" id="PS01180"/>
    </source>
</evidence>
<dbReference type="Gene3D" id="2.60.120.290">
    <property type="entry name" value="Spermadhesin, CUB domain"/>
    <property type="match status" value="1"/>
</dbReference>
<sequence length="719" mass="78991">MVVEPFQIECPPILDRRLSEKEAANMIKPFRQMSTRGGNYCEFHTFNATCREDEVIVMKKAEYGRMQMGECVVADLGFVGCHSNVLDLADQRCSGRRTCEIRMPDEALSKTKPCLQELKMYLDARYTCLKVARSRETTCGKCGHVTAPSPNGYISSYQTQKTGCGTPDCPWRLEARSGQRLNISLVNFAWTARERTPSTQQCKVYATIKEVAGSHGETICGENLRERHVYTSLTNAVELRIVGKGGGEQFLFHYEAIGCGEPLPPVGGWMQQRGDVVSVGCPGNSRKWTLRCSDGETWQSDGAVPTACGDTDGPSGGGIAASSELSGRIHIPYGTSIAIVVLVAVVVGAVILTIGLFIVRRRYAPQQPPQDLHPYSAPTELSMPKDKIYYPPSVQSPYDLKPTDYFRSYSRQGSQERVIDGYAHIWDRPLPTPVAADDACSCNASDPPQYNLVGLPPPPPELCQPPKARTLGQVYGNNTMARKEDSFPWFGFHYEVFLVFIPNIMSRKWTLRCSDGETWQSDGAVPTACGDTDGPSGGGIAASSELSGRIHIPYGTSIAIVVLVAVVVGAVILTIGLFIVRRRYAPQQPPQDLHPYSAPTELSMPKDKIYYPPSVQSPYDLKPTDYFRSYSRQGSQERVIDGYAHIWDRPLPTPVAADDACSCNASDPPQYNLVGLPPPPPELCQPPKARTLGQVYGNNTMARKEVGVDDSEMTSNDAY</sequence>
<feature type="transmembrane region" description="Helical" evidence="3">
    <location>
        <begin position="558"/>
        <end position="580"/>
    </location>
</feature>
<feature type="transmembrane region" description="Helical" evidence="3">
    <location>
        <begin position="337"/>
        <end position="359"/>
    </location>
</feature>
<dbReference type="InterPro" id="IPR000859">
    <property type="entry name" value="CUB_dom"/>
</dbReference>
<evidence type="ECO:0000313" key="6">
    <source>
        <dbReference type="EnsemblMetazoa" id="CapteP219462"/>
    </source>
</evidence>
<organism evidence="6 7">
    <name type="scientific">Capitella teleta</name>
    <name type="common">Polychaete worm</name>
    <dbReference type="NCBI Taxonomy" id="283909"/>
    <lineage>
        <taxon>Eukaryota</taxon>
        <taxon>Metazoa</taxon>
        <taxon>Spiralia</taxon>
        <taxon>Lophotrochozoa</taxon>
        <taxon>Annelida</taxon>
        <taxon>Polychaeta</taxon>
        <taxon>Sedentaria</taxon>
        <taxon>Scolecida</taxon>
        <taxon>Capitellidae</taxon>
        <taxon>Capitella</taxon>
    </lineage>
</organism>
<evidence type="ECO:0000256" key="3">
    <source>
        <dbReference type="SAM" id="Phobius"/>
    </source>
</evidence>
<keyword evidence="3" id="KW-0472">Membrane</keyword>
<accession>X2APL8</accession>
<reference evidence="7" key="2">
    <citation type="journal article" date="2013" name="Nature">
        <title>Insights into bilaterian evolution from three spiralian genomes.</title>
        <authorList>
            <person name="Simakov O."/>
            <person name="Marletaz F."/>
            <person name="Cho S.J."/>
            <person name="Edsinger-Gonzales E."/>
            <person name="Havlak P."/>
            <person name="Hellsten U."/>
            <person name="Kuo D.H."/>
            <person name="Larsson T."/>
            <person name="Lv J."/>
            <person name="Arendt D."/>
            <person name="Savage R."/>
            <person name="Osoegawa K."/>
            <person name="de Jong P."/>
            <person name="Grimwood J."/>
            <person name="Chapman J.A."/>
            <person name="Shapiro H."/>
            <person name="Aerts A."/>
            <person name="Otillar R.P."/>
            <person name="Terry A.Y."/>
            <person name="Boore J.L."/>
            <person name="Grigoriev I.V."/>
            <person name="Lindberg D.R."/>
            <person name="Seaver E.C."/>
            <person name="Weisblat D.A."/>
            <person name="Putnam N.H."/>
            <person name="Rokhsar D.S."/>
        </authorList>
    </citation>
    <scope>NUCLEOTIDE SEQUENCE</scope>
    <source>
        <strain evidence="7">I ESC-2004</strain>
    </source>
</reference>
<feature type="domain" description="SUEL-type lectin" evidence="5">
    <location>
        <begin position="40"/>
        <end position="129"/>
    </location>
</feature>
<dbReference type="Pfam" id="PF02140">
    <property type="entry name" value="SUEL_Lectin"/>
    <property type="match status" value="1"/>
</dbReference>
<evidence type="ECO:0000256" key="2">
    <source>
        <dbReference type="PROSITE-ProRule" id="PRU00059"/>
    </source>
</evidence>
<dbReference type="Gene3D" id="2.60.120.740">
    <property type="match status" value="1"/>
</dbReference>
<feature type="domain" description="CUB" evidence="4">
    <location>
        <begin position="142"/>
        <end position="257"/>
    </location>
</feature>
<dbReference type="PROSITE" id="PS01180">
    <property type="entry name" value="CUB"/>
    <property type="match status" value="1"/>
</dbReference>
<comment type="caution">
    <text evidence="2">Lacks conserved residue(s) required for the propagation of feature annotation.</text>
</comment>
<name>X2APL8_CAPTE</name>
<dbReference type="CDD" id="cd22823">
    <property type="entry name" value="Gal_Rha_Lectin"/>
    <property type="match status" value="1"/>
</dbReference>
<keyword evidence="1 2" id="KW-1015">Disulfide bond</keyword>
<reference evidence="7" key="1">
    <citation type="submission" date="2012-12" db="EMBL/GenBank/DDBJ databases">
        <authorList>
            <person name="Hellsten U."/>
            <person name="Grimwood J."/>
            <person name="Chapman J.A."/>
            <person name="Shapiro H."/>
            <person name="Aerts A."/>
            <person name="Otillar R.P."/>
            <person name="Terry A.Y."/>
            <person name="Boore J.L."/>
            <person name="Simakov O."/>
            <person name="Marletaz F."/>
            <person name="Cho S.-J."/>
            <person name="Edsinger-Gonzales E."/>
            <person name="Havlak P."/>
            <person name="Kuo D.-H."/>
            <person name="Larsson T."/>
            <person name="Lv J."/>
            <person name="Arendt D."/>
            <person name="Savage R."/>
            <person name="Osoegawa K."/>
            <person name="de Jong P."/>
            <person name="Lindberg D.R."/>
            <person name="Seaver E.C."/>
            <person name="Weisblat D.A."/>
            <person name="Putnam N.H."/>
            <person name="Grigoriev I.V."/>
            <person name="Rokhsar D.S."/>
        </authorList>
    </citation>
    <scope>NUCLEOTIDE SEQUENCE</scope>
    <source>
        <strain evidence="7">I ESC-2004</strain>
    </source>
</reference>
<reference evidence="6" key="3">
    <citation type="submission" date="2015-06" db="UniProtKB">
        <authorList>
            <consortium name="EnsemblMetazoa"/>
        </authorList>
    </citation>
    <scope>IDENTIFICATION</scope>
</reference>
<dbReference type="SUPFAM" id="SSF49854">
    <property type="entry name" value="Spermadhesin, CUB domain"/>
    <property type="match status" value="1"/>
</dbReference>
<keyword evidence="7" id="KW-1185">Reference proteome</keyword>
<dbReference type="HOGENOM" id="CLU_384624_0_0_1"/>
<dbReference type="InterPro" id="IPR043159">
    <property type="entry name" value="Lectin_gal-bd_sf"/>
</dbReference>
<dbReference type="PANTHER" id="PTHR46780">
    <property type="entry name" value="PROTEIN EVA-1"/>
    <property type="match status" value="1"/>
</dbReference>
<dbReference type="AlphaFoldDB" id="X2APL8"/>
<feature type="disulfide bond" evidence="2">
    <location>
        <begin position="142"/>
        <end position="169"/>
    </location>
</feature>
<dbReference type="Proteomes" id="UP000014760">
    <property type="component" value="Unassembled WGS sequence"/>
</dbReference>
<keyword evidence="3" id="KW-1133">Transmembrane helix</keyword>
<dbReference type="EMBL" id="AMQN01000085">
    <property type="status" value="NOT_ANNOTATED_CDS"/>
    <property type="molecule type" value="Genomic_DNA"/>
</dbReference>
<evidence type="ECO:0000259" key="5">
    <source>
        <dbReference type="PROSITE" id="PS50228"/>
    </source>
</evidence>
<evidence type="ECO:0008006" key="8">
    <source>
        <dbReference type="Google" id="ProtNLM"/>
    </source>
</evidence>